<dbReference type="GO" id="GO:0030288">
    <property type="term" value="C:outer membrane-bounded periplasmic space"/>
    <property type="evidence" value="ECO:0007669"/>
    <property type="project" value="TreeGrafter"/>
</dbReference>
<organism evidence="11 12">
    <name type="scientific">Coraliomargarita sinensis</name>
    <dbReference type="NCBI Taxonomy" id="2174842"/>
    <lineage>
        <taxon>Bacteria</taxon>
        <taxon>Pseudomonadati</taxon>
        <taxon>Verrucomicrobiota</taxon>
        <taxon>Opitutia</taxon>
        <taxon>Puniceicoccales</taxon>
        <taxon>Coraliomargaritaceae</taxon>
        <taxon>Coraliomargarita</taxon>
    </lineage>
</organism>
<evidence type="ECO:0000313" key="11">
    <source>
        <dbReference type="EMBL" id="PXA05265.1"/>
    </source>
</evidence>
<dbReference type="InterPro" id="IPR036280">
    <property type="entry name" value="Multihaem_cyt_sf"/>
</dbReference>
<dbReference type="OrthoDB" id="9780421at2"/>
<dbReference type="PANTHER" id="PTHR30633:SF0">
    <property type="entry name" value="CYTOCHROME C-552"/>
    <property type="match status" value="1"/>
</dbReference>
<dbReference type="InParanoid" id="A0A317ZI39"/>
<keyword evidence="9" id="KW-0408">Iron</keyword>
<keyword evidence="12" id="KW-1185">Reference proteome</keyword>
<dbReference type="Pfam" id="PF02335">
    <property type="entry name" value="Cytochrom_C552"/>
    <property type="match status" value="1"/>
</dbReference>
<reference evidence="11 12" key="1">
    <citation type="submission" date="2018-05" db="EMBL/GenBank/DDBJ databases">
        <title>Coraliomargarita sinensis sp. nov., isolated from a marine solar saltern.</title>
        <authorList>
            <person name="Zhou L.Y."/>
        </authorList>
    </citation>
    <scope>NUCLEOTIDE SEQUENCE [LARGE SCALE GENOMIC DNA]</scope>
    <source>
        <strain evidence="11 12">WN38</strain>
    </source>
</reference>
<keyword evidence="8" id="KW-0560">Oxidoreductase</keyword>
<evidence type="ECO:0000256" key="9">
    <source>
        <dbReference type="ARBA" id="ARBA00023004"/>
    </source>
</evidence>
<dbReference type="Proteomes" id="UP000247099">
    <property type="component" value="Unassembled WGS sequence"/>
</dbReference>
<keyword evidence="6" id="KW-0732">Signal</keyword>
<evidence type="ECO:0000256" key="1">
    <source>
        <dbReference type="ARBA" id="ARBA00004196"/>
    </source>
</evidence>
<keyword evidence="5" id="KW-0479">Metal-binding</keyword>
<evidence type="ECO:0000256" key="8">
    <source>
        <dbReference type="ARBA" id="ARBA00023002"/>
    </source>
</evidence>
<dbReference type="Gene3D" id="1.20.140.10">
    <property type="entry name" value="Butyryl-CoA Dehydrogenase, subunit A, domain 3"/>
    <property type="match status" value="1"/>
</dbReference>
<dbReference type="SUPFAM" id="SSF48695">
    <property type="entry name" value="Multiheme cytochromes"/>
    <property type="match status" value="1"/>
</dbReference>
<evidence type="ECO:0000256" key="3">
    <source>
        <dbReference type="ARBA" id="ARBA00011887"/>
    </source>
</evidence>
<dbReference type="PANTHER" id="PTHR30633">
    <property type="entry name" value="CYTOCHROME C-552 RESPIRATORY NITRITE REDUCTASE"/>
    <property type="match status" value="1"/>
</dbReference>
<dbReference type="Gene3D" id="1.10.1130.10">
    <property type="entry name" value="Flavocytochrome C3, Chain A"/>
    <property type="match status" value="1"/>
</dbReference>
<evidence type="ECO:0000256" key="6">
    <source>
        <dbReference type="ARBA" id="ARBA00022729"/>
    </source>
</evidence>
<evidence type="ECO:0000256" key="10">
    <source>
        <dbReference type="ARBA" id="ARBA00049131"/>
    </source>
</evidence>
<evidence type="ECO:0000256" key="4">
    <source>
        <dbReference type="ARBA" id="ARBA00022617"/>
    </source>
</evidence>
<comment type="caution">
    <text evidence="11">The sequence shown here is derived from an EMBL/GenBank/DDBJ whole genome shotgun (WGS) entry which is preliminary data.</text>
</comment>
<accession>A0A317ZI39</accession>
<comment type="subcellular location">
    <subcellularLocation>
        <location evidence="1">Cell envelope</location>
    </subcellularLocation>
</comment>
<dbReference type="GO" id="GO:0020037">
    <property type="term" value="F:heme binding"/>
    <property type="evidence" value="ECO:0007669"/>
    <property type="project" value="TreeGrafter"/>
</dbReference>
<dbReference type="GO" id="GO:0042279">
    <property type="term" value="F:nitrite reductase (cytochrome, ammonia-forming) activity"/>
    <property type="evidence" value="ECO:0007669"/>
    <property type="project" value="UniProtKB-EC"/>
</dbReference>
<dbReference type="EMBL" id="QHJQ01000002">
    <property type="protein sequence ID" value="PXA05265.1"/>
    <property type="molecule type" value="Genomic_DNA"/>
</dbReference>
<gene>
    <name evidence="11" type="ORF">DDZ13_03315</name>
</gene>
<evidence type="ECO:0000256" key="2">
    <source>
        <dbReference type="ARBA" id="ARBA00009288"/>
    </source>
</evidence>
<dbReference type="EC" id="1.7.2.2" evidence="3"/>
<protein>
    <recommendedName>
        <fullName evidence="3">nitrite reductase (cytochrome; ammonia-forming)</fullName>
        <ecNumber evidence="3">1.7.2.2</ecNumber>
    </recommendedName>
</protein>
<dbReference type="CDD" id="cd00548">
    <property type="entry name" value="NrfA-like"/>
    <property type="match status" value="1"/>
</dbReference>
<dbReference type="InterPro" id="IPR003321">
    <property type="entry name" value="Cyt_c552"/>
</dbReference>
<comment type="similarity">
    <text evidence="2">Belongs to the cytochrome c-552 family.</text>
</comment>
<comment type="catalytic activity">
    <reaction evidence="10">
        <text>6 Fe(III)-[cytochrome c] + NH4(+) + 2 H2O = 6 Fe(II)-[cytochrome c] + nitrite + 8 H(+)</text>
        <dbReference type="Rhea" id="RHEA:13089"/>
        <dbReference type="Rhea" id="RHEA-COMP:10350"/>
        <dbReference type="Rhea" id="RHEA-COMP:14399"/>
        <dbReference type="ChEBI" id="CHEBI:15377"/>
        <dbReference type="ChEBI" id="CHEBI:15378"/>
        <dbReference type="ChEBI" id="CHEBI:16301"/>
        <dbReference type="ChEBI" id="CHEBI:28938"/>
        <dbReference type="ChEBI" id="CHEBI:29033"/>
        <dbReference type="ChEBI" id="CHEBI:29034"/>
        <dbReference type="EC" id="1.7.2.2"/>
    </reaction>
</comment>
<name>A0A317ZI39_9BACT</name>
<proteinExistence type="inferred from homology"/>
<keyword evidence="4" id="KW-0349">Heme</keyword>
<dbReference type="GO" id="GO:0046872">
    <property type="term" value="F:metal ion binding"/>
    <property type="evidence" value="ECO:0007669"/>
    <property type="project" value="UniProtKB-KW"/>
</dbReference>
<evidence type="ECO:0000256" key="5">
    <source>
        <dbReference type="ARBA" id="ARBA00022723"/>
    </source>
</evidence>
<evidence type="ECO:0000256" key="7">
    <source>
        <dbReference type="ARBA" id="ARBA00022837"/>
    </source>
</evidence>
<keyword evidence="7" id="KW-0106">Calcium</keyword>
<dbReference type="AlphaFoldDB" id="A0A317ZI39"/>
<evidence type="ECO:0000313" key="12">
    <source>
        <dbReference type="Proteomes" id="UP000247099"/>
    </source>
</evidence>
<dbReference type="GO" id="GO:0019645">
    <property type="term" value="P:anaerobic electron transport chain"/>
    <property type="evidence" value="ECO:0007669"/>
    <property type="project" value="TreeGrafter"/>
</dbReference>
<sequence>MAIRVTRPAFVNGIAALARSDDPVPHLPSIERWRDGLRKIEYDPNTMATRQEMRSFACAQCHVEYYCASKETLFFPWERGLKVEQIEATYNNHEFPDGSPFLDYLHGETGAPTYKAQHPEFELWSQGIHARSGVSCTDCHMPYERKGAAKVTSHWVRSPMKNINKSCQTCHNVPEDELRDRVAAIQGRTTKMIERSAGAVTDMLDAILEAQAAGVSEEALAPALELQKKATWRLDFISSENSKGFHADQEAVRILAESIDYSRQAQAIALRLRAPSAPKPKEATEAVQGVSEL</sequence>